<accession>A0A9P4NY43</accession>
<dbReference type="PROSITE" id="PS50181">
    <property type="entry name" value="FBOX"/>
    <property type="match status" value="1"/>
</dbReference>
<dbReference type="InterPro" id="IPR001810">
    <property type="entry name" value="F-box_dom"/>
</dbReference>
<keyword evidence="3" id="KW-1185">Reference proteome</keyword>
<dbReference type="SUPFAM" id="SSF52047">
    <property type="entry name" value="RNI-like"/>
    <property type="match status" value="1"/>
</dbReference>
<dbReference type="InterPro" id="IPR032675">
    <property type="entry name" value="LRR_dom_sf"/>
</dbReference>
<protein>
    <recommendedName>
        <fullName evidence="1">F-box domain-containing protein</fullName>
    </recommendedName>
</protein>
<evidence type="ECO:0000313" key="2">
    <source>
        <dbReference type="EMBL" id="KAF2433226.1"/>
    </source>
</evidence>
<dbReference type="Gene3D" id="3.80.10.10">
    <property type="entry name" value="Ribonuclease Inhibitor"/>
    <property type="match status" value="1"/>
</dbReference>
<comment type="caution">
    <text evidence="2">The sequence shown here is derived from an EMBL/GenBank/DDBJ whole genome shotgun (WGS) entry which is preliminary data.</text>
</comment>
<evidence type="ECO:0000313" key="3">
    <source>
        <dbReference type="Proteomes" id="UP000800235"/>
    </source>
</evidence>
<reference evidence="2" key="1">
    <citation type="journal article" date="2020" name="Stud. Mycol.">
        <title>101 Dothideomycetes genomes: a test case for predicting lifestyles and emergence of pathogens.</title>
        <authorList>
            <person name="Haridas S."/>
            <person name="Albert R."/>
            <person name="Binder M."/>
            <person name="Bloem J."/>
            <person name="Labutti K."/>
            <person name="Salamov A."/>
            <person name="Andreopoulos B."/>
            <person name="Baker S."/>
            <person name="Barry K."/>
            <person name="Bills G."/>
            <person name="Bluhm B."/>
            <person name="Cannon C."/>
            <person name="Castanera R."/>
            <person name="Culley D."/>
            <person name="Daum C."/>
            <person name="Ezra D."/>
            <person name="Gonzalez J."/>
            <person name="Henrissat B."/>
            <person name="Kuo A."/>
            <person name="Liang C."/>
            <person name="Lipzen A."/>
            <person name="Lutzoni F."/>
            <person name="Magnuson J."/>
            <person name="Mondo S."/>
            <person name="Nolan M."/>
            <person name="Ohm R."/>
            <person name="Pangilinan J."/>
            <person name="Park H.-J."/>
            <person name="Ramirez L."/>
            <person name="Alfaro M."/>
            <person name="Sun H."/>
            <person name="Tritt A."/>
            <person name="Yoshinaga Y."/>
            <person name="Zwiers L.-H."/>
            <person name="Turgeon B."/>
            <person name="Goodwin S."/>
            <person name="Spatafora J."/>
            <person name="Crous P."/>
            <person name="Grigoriev I."/>
        </authorList>
    </citation>
    <scope>NUCLEOTIDE SEQUENCE</scope>
    <source>
        <strain evidence="2">CBS 130266</strain>
    </source>
</reference>
<name>A0A9P4NY43_9PEZI</name>
<evidence type="ECO:0000259" key="1">
    <source>
        <dbReference type="PROSITE" id="PS50181"/>
    </source>
</evidence>
<dbReference type="EMBL" id="MU007022">
    <property type="protein sequence ID" value="KAF2433226.1"/>
    <property type="molecule type" value="Genomic_DNA"/>
</dbReference>
<feature type="domain" description="F-box" evidence="1">
    <location>
        <begin position="9"/>
        <end position="53"/>
    </location>
</feature>
<proteinExistence type="predicted"/>
<organism evidence="2 3">
    <name type="scientific">Tothia fuscella</name>
    <dbReference type="NCBI Taxonomy" id="1048955"/>
    <lineage>
        <taxon>Eukaryota</taxon>
        <taxon>Fungi</taxon>
        <taxon>Dikarya</taxon>
        <taxon>Ascomycota</taxon>
        <taxon>Pezizomycotina</taxon>
        <taxon>Dothideomycetes</taxon>
        <taxon>Pleosporomycetidae</taxon>
        <taxon>Venturiales</taxon>
        <taxon>Cylindrosympodiaceae</taxon>
        <taxon>Tothia</taxon>
    </lineage>
</organism>
<dbReference type="AlphaFoldDB" id="A0A9P4NY43"/>
<dbReference type="Proteomes" id="UP000800235">
    <property type="component" value="Unassembled WGS sequence"/>
</dbReference>
<sequence length="324" mass="37270">MAITNSEQSASLANLPTELVELIVSFLPWSDILNIRTADPKTAANSFRVFPQAVVKPRWYRYDLQFIFEQSMFHTSIPILGQSKIDILVPNLEILKYVTSIDLEFGWITEPTHSSTNHKEIGHTLSNTQNLEKVQFSAIYTSDYETQLCDLIQYMRIPNLKELKLICCEFKASTLAHLLTRHRHTLRSLNFLGVEITAGSWRTVLESIEGIKNCCKVEFYAPQARGKRPDCFHRRVSFLPAKDDPDAIFIKSQGTEWHRNKFYHNHSYKVESDKVPGMSDGIFKGIDCMIRNYQHIASTVEKESDFEEEYDSEVKETGSECCNN</sequence>
<gene>
    <name evidence="2" type="ORF">EJ08DRAFT_95591</name>
</gene>